<protein>
    <recommendedName>
        <fullName evidence="6">RNA polymerase sigma factor</fullName>
    </recommendedName>
</protein>
<dbReference type="Pfam" id="PF04542">
    <property type="entry name" value="Sigma70_r2"/>
    <property type="match status" value="1"/>
</dbReference>
<keyword evidence="3 6" id="KW-0731">Sigma factor</keyword>
<dbReference type="STRING" id="1123029.SAMN02745172_03433"/>
<dbReference type="AlphaFoldDB" id="A0A1M7ZPF1"/>
<evidence type="ECO:0000256" key="4">
    <source>
        <dbReference type="ARBA" id="ARBA00023125"/>
    </source>
</evidence>
<feature type="domain" description="RNA polymerase sigma-70 region 2" evidence="7">
    <location>
        <begin position="59"/>
        <end position="126"/>
    </location>
</feature>
<keyword evidence="4 6" id="KW-0238">DNA-binding</keyword>
<evidence type="ECO:0000313" key="9">
    <source>
        <dbReference type="EMBL" id="SHO66774.1"/>
    </source>
</evidence>
<organism evidence="9 10">
    <name type="scientific">Pseudoxanthobacter soli DSM 19599</name>
    <dbReference type="NCBI Taxonomy" id="1123029"/>
    <lineage>
        <taxon>Bacteria</taxon>
        <taxon>Pseudomonadati</taxon>
        <taxon>Pseudomonadota</taxon>
        <taxon>Alphaproteobacteria</taxon>
        <taxon>Hyphomicrobiales</taxon>
        <taxon>Segnochrobactraceae</taxon>
        <taxon>Pseudoxanthobacter</taxon>
    </lineage>
</organism>
<dbReference type="EMBL" id="FRXO01000007">
    <property type="protein sequence ID" value="SHO66774.1"/>
    <property type="molecule type" value="Genomic_DNA"/>
</dbReference>
<dbReference type="SUPFAM" id="SSF88659">
    <property type="entry name" value="Sigma3 and sigma4 domains of RNA polymerase sigma factors"/>
    <property type="match status" value="1"/>
</dbReference>
<accession>A0A1M7ZPF1</accession>
<evidence type="ECO:0000313" key="10">
    <source>
        <dbReference type="Proteomes" id="UP000186406"/>
    </source>
</evidence>
<dbReference type="Gene3D" id="1.10.10.10">
    <property type="entry name" value="Winged helix-like DNA-binding domain superfamily/Winged helix DNA-binding domain"/>
    <property type="match status" value="1"/>
</dbReference>
<name>A0A1M7ZPF1_9HYPH</name>
<evidence type="ECO:0000256" key="5">
    <source>
        <dbReference type="ARBA" id="ARBA00023163"/>
    </source>
</evidence>
<dbReference type="PROSITE" id="PS01063">
    <property type="entry name" value="SIGMA70_ECF"/>
    <property type="match status" value="1"/>
</dbReference>
<dbReference type="InterPro" id="IPR014284">
    <property type="entry name" value="RNA_pol_sigma-70_dom"/>
</dbReference>
<evidence type="ECO:0000259" key="7">
    <source>
        <dbReference type="Pfam" id="PF04542"/>
    </source>
</evidence>
<keyword evidence="2 6" id="KW-0805">Transcription regulation</keyword>
<reference evidence="9 10" key="1">
    <citation type="submission" date="2016-12" db="EMBL/GenBank/DDBJ databases">
        <authorList>
            <person name="Song W.-J."/>
            <person name="Kurnit D.M."/>
        </authorList>
    </citation>
    <scope>NUCLEOTIDE SEQUENCE [LARGE SCALE GENOMIC DNA]</scope>
    <source>
        <strain evidence="9 10">DSM 19599</strain>
    </source>
</reference>
<dbReference type="InterPro" id="IPR000838">
    <property type="entry name" value="RNA_pol_sigma70_ECF_CS"/>
</dbReference>
<dbReference type="InterPro" id="IPR039425">
    <property type="entry name" value="RNA_pol_sigma-70-like"/>
</dbReference>
<dbReference type="Proteomes" id="UP000186406">
    <property type="component" value="Unassembled WGS sequence"/>
</dbReference>
<dbReference type="GO" id="GO:0003677">
    <property type="term" value="F:DNA binding"/>
    <property type="evidence" value="ECO:0007669"/>
    <property type="project" value="UniProtKB-KW"/>
</dbReference>
<dbReference type="GO" id="GO:0016987">
    <property type="term" value="F:sigma factor activity"/>
    <property type="evidence" value="ECO:0007669"/>
    <property type="project" value="UniProtKB-KW"/>
</dbReference>
<dbReference type="Pfam" id="PF04545">
    <property type="entry name" value="Sigma70_r4"/>
    <property type="match status" value="1"/>
</dbReference>
<dbReference type="InterPro" id="IPR007627">
    <property type="entry name" value="RNA_pol_sigma70_r2"/>
</dbReference>
<keyword evidence="5 6" id="KW-0804">Transcription</keyword>
<comment type="similarity">
    <text evidence="1 6">Belongs to the sigma-70 factor family. ECF subfamily.</text>
</comment>
<feature type="domain" description="RNA polymerase sigma-70 region 4" evidence="8">
    <location>
        <begin position="161"/>
        <end position="210"/>
    </location>
</feature>
<dbReference type="InterPro" id="IPR036388">
    <property type="entry name" value="WH-like_DNA-bd_sf"/>
</dbReference>
<dbReference type="InterPro" id="IPR007630">
    <property type="entry name" value="RNA_pol_sigma70_r4"/>
</dbReference>
<evidence type="ECO:0000256" key="6">
    <source>
        <dbReference type="RuleBase" id="RU000716"/>
    </source>
</evidence>
<proteinExistence type="inferred from homology"/>
<evidence type="ECO:0000256" key="3">
    <source>
        <dbReference type="ARBA" id="ARBA00023082"/>
    </source>
</evidence>
<evidence type="ECO:0000259" key="8">
    <source>
        <dbReference type="Pfam" id="PF04545"/>
    </source>
</evidence>
<dbReference type="PANTHER" id="PTHR43133:SF62">
    <property type="entry name" value="RNA POLYMERASE SIGMA FACTOR SIGZ"/>
    <property type="match status" value="1"/>
</dbReference>
<dbReference type="SUPFAM" id="SSF88946">
    <property type="entry name" value="Sigma2 domain of RNA polymerase sigma factors"/>
    <property type="match status" value="1"/>
</dbReference>
<sequence>MNALLEHPRPGSSFGRPPARREAVVTHMSEDGAVPEGDELAGLIAKVAHERDRQAYGRLYSYFAPRVNAFLRKSGLPAAAAEEIAQETMLSVWRKASYFDPSRAGASTWIFTIARNQRIDHLRRAKVVSTAESDMPIEDDEAPSGEALLLAAEREIGVRTALKALSDEQAAVVRLSFFSDKPHSEIARELGLPLGTVKSRVRLALGRLRALLEAQT</sequence>
<dbReference type="InterPro" id="IPR013325">
    <property type="entry name" value="RNA_pol_sigma_r2"/>
</dbReference>
<dbReference type="Gene3D" id="1.10.1740.10">
    <property type="match status" value="1"/>
</dbReference>
<dbReference type="GO" id="GO:0006352">
    <property type="term" value="P:DNA-templated transcription initiation"/>
    <property type="evidence" value="ECO:0007669"/>
    <property type="project" value="InterPro"/>
</dbReference>
<keyword evidence="10" id="KW-1185">Reference proteome</keyword>
<dbReference type="CDD" id="cd06171">
    <property type="entry name" value="Sigma70_r4"/>
    <property type="match status" value="1"/>
</dbReference>
<evidence type="ECO:0000256" key="2">
    <source>
        <dbReference type="ARBA" id="ARBA00023015"/>
    </source>
</evidence>
<gene>
    <name evidence="9" type="ORF">SAMN02745172_03433</name>
</gene>
<dbReference type="NCBIfam" id="TIGR02937">
    <property type="entry name" value="sigma70-ECF"/>
    <property type="match status" value="1"/>
</dbReference>
<evidence type="ECO:0000256" key="1">
    <source>
        <dbReference type="ARBA" id="ARBA00010641"/>
    </source>
</evidence>
<dbReference type="InterPro" id="IPR013324">
    <property type="entry name" value="RNA_pol_sigma_r3/r4-like"/>
</dbReference>
<dbReference type="PANTHER" id="PTHR43133">
    <property type="entry name" value="RNA POLYMERASE ECF-TYPE SIGMA FACTO"/>
    <property type="match status" value="1"/>
</dbReference>